<feature type="transmembrane region" description="Helical" evidence="1">
    <location>
        <begin position="39"/>
        <end position="58"/>
    </location>
</feature>
<evidence type="ECO:0000313" key="3">
    <source>
        <dbReference type="Proteomes" id="UP000494206"/>
    </source>
</evidence>
<keyword evidence="1" id="KW-0812">Transmembrane</keyword>
<sequence length="202" mass="22686">MRSQYSQFAIDLENAANADDRRVVFAHAFSFVESLYGDACRLIVAVALPMTLVAVGVVERDECPDAPMLPVWLIVFAVGVLLAELNAFVADRLRRHAAEKHPEPTRETPDEARARKQIIVDETPTIVFVLDALLIPFLVVQLIWIALGCFWIIDTFDVDNLRCHWAPYWLTLVFAFLTAVVVLSATCLACYVLGRIVKKSLR</sequence>
<feature type="transmembrane region" description="Helical" evidence="1">
    <location>
        <begin position="70"/>
        <end position="90"/>
    </location>
</feature>
<protein>
    <submittedName>
        <fullName evidence="2">Uncharacterized protein</fullName>
    </submittedName>
</protein>
<feature type="transmembrane region" description="Helical" evidence="1">
    <location>
        <begin position="165"/>
        <end position="193"/>
    </location>
</feature>
<dbReference type="PANTHER" id="PTHR34152">
    <property type="entry name" value="PROTEIN CBG12353-RELATED"/>
    <property type="match status" value="1"/>
</dbReference>
<accession>A0A8S1EU36</accession>
<dbReference type="OrthoDB" id="6157510at2759"/>
<keyword evidence="1" id="KW-1133">Transmembrane helix</keyword>
<organism evidence="2 3">
    <name type="scientific">Caenorhabditis bovis</name>
    <dbReference type="NCBI Taxonomy" id="2654633"/>
    <lineage>
        <taxon>Eukaryota</taxon>
        <taxon>Metazoa</taxon>
        <taxon>Ecdysozoa</taxon>
        <taxon>Nematoda</taxon>
        <taxon>Chromadorea</taxon>
        <taxon>Rhabditida</taxon>
        <taxon>Rhabditina</taxon>
        <taxon>Rhabditomorpha</taxon>
        <taxon>Rhabditoidea</taxon>
        <taxon>Rhabditidae</taxon>
        <taxon>Peloderinae</taxon>
        <taxon>Caenorhabditis</taxon>
    </lineage>
</organism>
<evidence type="ECO:0000313" key="2">
    <source>
        <dbReference type="EMBL" id="CAB3401452.1"/>
    </source>
</evidence>
<evidence type="ECO:0000256" key="1">
    <source>
        <dbReference type="SAM" id="Phobius"/>
    </source>
</evidence>
<keyword evidence="1" id="KW-0472">Membrane</keyword>
<dbReference type="Proteomes" id="UP000494206">
    <property type="component" value="Unassembled WGS sequence"/>
</dbReference>
<keyword evidence="3" id="KW-1185">Reference proteome</keyword>
<reference evidence="2 3" key="1">
    <citation type="submission" date="2020-04" db="EMBL/GenBank/DDBJ databases">
        <authorList>
            <person name="Laetsch R D."/>
            <person name="Stevens L."/>
            <person name="Kumar S."/>
            <person name="Blaxter L. M."/>
        </authorList>
    </citation>
    <scope>NUCLEOTIDE SEQUENCE [LARGE SCALE GENOMIC DNA]</scope>
</reference>
<proteinExistence type="predicted"/>
<dbReference type="EMBL" id="CADEPM010000003">
    <property type="protein sequence ID" value="CAB3401452.1"/>
    <property type="molecule type" value="Genomic_DNA"/>
</dbReference>
<dbReference type="AlphaFoldDB" id="A0A8S1EU36"/>
<name>A0A8S1EU36_9PELO</name>
<gene>
    <name evidence="2" type="ORF">CBOVIS_LOCUS4199</name>
</gene>
<feature type="transmembrane region" description="Helical" evidence="1">
    <location>
        <begin position="125"/>
        <end position="153"/>
    </location>
</feature>
<comment type="caution">
    <text evidence="2">The sequence shown here is derived from an EMBL/GenBank/DDBJ whole genome shotgun (WGS) entry which is preliminary data.</text>
</comment>